<comment type="caution">
    <text evidence="1">The sequence shown here is derived from an EMBL/GenBank/DDBJ whole genome shotgun (WGS) entry which is preliminary data.</text>
</comment>
<dbReference type="EMBL" id="VSRR010002892">
    <property type="protein sequence ID" value="MPC33733.1"/>
    <property type="molecule type" value="Genomic_DNA"/>
</dbReference>
<name>A0A5B7EL15_PORTR</name>
<reference evidence="1 2" key="1">
    <citation type="submission" date="2019-05" db="EMBL/GenBank/DDBJ databases">
        <title>Another draft genome of Portunus trituberculatus and its Hox gene families provides insights of decapod evolution.</title>
        <authorList>
            <person name="Jeong J.-H."/>
            <person name="Song I."/>
            <person name="Kim S."/>
            <person name="Choi T."/>
            <person name="Kim D."/>
            <person name="Ryu S."/>
            <person name="Kim W."/>
        </authorList>
    </citation>
    <scope>NUCLEOTIDE SEQUENCE [LARGE SCALE GENOMIC DNA]</scope>
    <source>
        <tissue evidence="1">Muscle</tissue>
    </source>
</reference>
<keyword evidence="2" id="KW-1185">Reference proteome</keyword>
<accession>A0A5B7EL15</accession>
<organism evidence="1 2">
    <name type="scientific">Portunus trituberculatus</name>
    <name type="common">Swimming crab</name>
    <name type="synonym">Neptunus trituberculatus</name>
    <dbReference type="NCBI Taxonomy" id="210409"/>
    <lineage>
        <taxon>Eukaryota</taxon>
        <taxon>Metazoa</taxon>
        <taxon>Ecdysozoa</taxon>
        <taxon>Arthropoda</taxon>
        <taxon>Crustacea</taxon>
        <taxon>Multicrustacea</taxon>
        <taxon>Malacostraca</taxon>
        <taxon>Eumalacostraca</taxon>
        <taxon>Eucarida</taxon>
        <taxon>Decapoda</taxon>
        <taxon>Pleocyemata</taxon>
        <taxon>Brachyura</taxon>
        <taxon>Eubrachyura</taxon>
        <taxon>Portunoidea</taxon>
        <taxon>Portunidae</taxon>
        <taxon>Portuninae</taxon>
        <taxon>Portunus</taxon>
    </lineage>
</organism>
<dbReference type="AlphaFoldDB" id="A0A5B7EL15"/>
<protein>
    <submittedName>
        <fullName evidence="1">Uncharacterized protein</fullName>
    </submittedName>
</protein>
<sequence length="230" mass="24844">MPGAHCVAGGGKARALRLMPPNNALASYRSNTHLRATFRQALPSWSCRLTYATPTQPSPTPWRVADGITPVDPPPGRVYNTDPPAPTHRCSTTTTTTTSSSSSSCTVHAIISHWLLVPSPLPNALAVSTSHKWSPNTVSGRHGITSPLPWFARYWLCLGWWLTLRDVLRMRPPLHKSSRPSMTITSRASFSSVCNVGMASVSPKWCPAGTITIASEFCDRLNGSTTTGPL</sequence>
<evidence type="ECO:0000313" key="1">
    <source>
        <dbReference type="EMBL" id="MPC33733.1"/>
    </source>
</evidence>
<gene>
    <name evidence="1" type="ORF">E2C01_027092</name>
</gene>
<proteinExistence type="predicted"/>
<dbReference type="Proteomes" id="UP000324222">
    <property type="component" value="Unassembled WGS sequence"/>
</dbReference>
<evidence type="ECO:0000313" key="2">
    <source>
        <dbReference type="Proteomes" id="UP000324222"/>
    </source>
</evidence>